<keyword evidence="6" id="KW-1185">Reference proteome</keyword>
<dbReference type="Gene3D" id="3.40.1650.10">
    <property type="entry name" value="RbsD-like domain"/>
    <property type="match status" value="1"/>
</dbReference>
<dbReference type="GO" id="GO:0042806">
    <property type="term" value="F:fucose binding"/>
    <property type="evidence" value="ECO:0007669"/>
    <property type="project" value="TreeGrafter"/>
</dbReference>
<accession>A0A1I4I4E4</accession>
<name>A0A1I4I4E4_9BURK</name>
<sequence length="171" mass="17703">MLKGIDPLLSPELLKVLAEMGHGDTVALVDANFTATTLGRGKPVLRLPGVGLARAGAALLSVLPLDVAERPVAFMAVGGEPDGYRSALQRQLIALCVDSGGAAAEQCEAVERYAFYERVRGAYAIVQTGELQPYANFLFSKGVLTGDGEAGTAPRTAAERGQTPYGAKAGG</sequence>
<evidence type="ECO:0000256" key="4">
    <source>
        <dbReference type="SAM" id="MobiDB-lite"/>
    </source>
</evidence>
<dbReference type="GO" id="GO:0006004">
    <property type="term" value="P:fucose metabolic process"/>
    <property type="evidence" value="ECO:0007669"/>
    <property type="project" value="TreeGrafter"/>
</dbReference>
<dbReference type="PANTHER" id="PTHR31690:SF4">
    <property type="entry name" value="FUCOSE MUTAROTASE"/>
    <property type="match status" value="1"/>
</dbReference>
<feature type="region of interest" description="Disordered" evidence="4">
    <location>
        <begin position="150"/>
        <end position="171"/>
    </location>
</feature>
<dbReference type="AlphaFoldDB" id="A0A1I4I4E4"/>
<dbReference type="InterPro" id="IPR050443">
    <property type="entry name" value="RbsD/FucU_mutarotase"/>
</dbReference>
<evidence type="ECO:0000313" key="6">
    <source>
        <dbReference type="Proteomes" id="UP000199470"/>
    </source>
</evidence>
<protein>
    <submittedName>
        <fullName evidence="5">L-fucose mutarotase</fullName>
    </submittedName>
</protein>
<dbReference type="Pfam" id="PF05025">
    <property type="entry name" value="RbsD_FucU"/>
    <property type="match status" value="1"/>
</dbReference>
<dbReference type="EMBL" id="FOTW01000004">
    <property type="protein sequence ID" value="SFL49282.1"/>
    <property type="molecule type" value="Genomic_DNA"/>
</dbReference>
<organism evidence="5 6">
    <name type="scientific">Rugamonas rubra</name>
    <dbReference type="NCBI Taxonomy" id="758825"/>
    <lineage>
        <taxon>Bacteria</taxon>
        <taxon>Pseudomonadati</taxon>
        <taxon>Pseudomonadota</taxon>
        <taxon>Betaproteobacteria</taxon>
        <taxon>Burkholderiales</taxon>
        <taxon>Oxalobacteraceae</taxon>
        <taxon>Telluria group</taxon>
        <taxon>Rugamonas</taxon>
    </lineage>
</organism>
<dbReference type="InterPro" id="IPR023750">
    <property type="entry name" value="RbsD-like_sf"/>
</dbReference>
<evidence type="ECO:0000256" key="1">
    <source>
        <dbReference type="ARBA" id="ARBA00000223"/>
    </source>
</evidence>
<comment type="catalytic activity">
    <reaction evidence="1">
        <text>beta-D-ribopyranose = beta-D-ribofuranose</text>
        <dbReference type="Rhea" id="RHEA:25432"/>
        <dbReference type="ChEBI" id="CHEBI:27476"/>
        <dbReference type="ChEBI" id="CHEBI:47002"/>
        <dbReference type="EC" id="5.4.99.62"/>
    </reaction>
</comment>
<keyword evidence="2" id="KW-0413">Isomerase</keyword>
<dbReference type="Proteomes" id="UP000199470">
    <property type="component" value="Unassembled WGS sequence"/>
</dbReference>
<dbReference type="PANTHER" id="PTHR31690">
    <property type="entry name" value="FUCOSE MUTAROTASE"/>
    <property type="match status" value="1"/>
</dbReference>
<dbReference type="InterPro" id="IPR007721">
    <property type="entry name" value="RbsD_FucU"/>
</dbReference>
<dbReference type="OrthoDB" id="7947972at2"/>
<evidence type="ECO:0000256" key="3">
    <source>
        <dbReference type="ARBA" id="ARBA00036324"/>
    </source>
</evidence>
<dbReference type="GO" id="GO:0036373">
    <property type="term" value="F:L-fucose mutarotase activity"/>
    <property type="evidence" value="ECO:0007669"/>
    <property type="project" value="UniProtKB-EC"/>
</dbReference>
<dbReference type="SUPFAM" id="SSF102546">
    <property type="entry name" value="RbsD-like"/>
    <property type="match status" value="1"/>
</dbReference>
<dbReference type="RefSeq" id="WP_093383067.1">
    <property type="nucleotide sequence ID" value="NZ_FOTW01000004.1"/>
</dbReference>
<dbReference type="GO" id="GO:0062193">
    <property type="term" value="F:D-ribose pyranase activity"/>
    <property type="evidence" value="ECO:0007669"/>
    <property type="project" value="UniProtKB-EC"/>
</dbReference>
<comment type="catalytic activity">
    <reaction evidence="3">
        <text>alpha-L-fucose = beta-L-fucose</text>
        <dbReference type="Rhea" id="RHEA:25580"/>
        <dbReference type="ChEBI" id="CHEBI:42548"/>
        <dbReference type="ChEBI" id="CHEBI:42589"/>
        <dbReference type="EC" id="5.1.3.29"/>
    </reaction>
</comment>
<evidence type="ECO:0000256" key="2">
    <source>
        <dbReference type="ARBA" id="ARBA00023235"/>
    </source>
</evidence>
<proteinExistence type="predicted"/>
<dbReference type="STRING" id="758825.SAMN02982985_00464"/>
<evidence type="ECO:0000313" key="5">
    <source>
        <dbReference type="EMBL" id="SFL49282.1"/>
    </source>
</evidence>
<gene>
    <name evidence="5" type="ORF">SAMN02982985_00464</name>
</gene>
<reference evidence="5 6" key="1">
    <citation type="submission" date="2016-10" db="EMBL/GenBank/DDBJ databases">
        <authorList>
            <person name="de Groot N.N."/>
        </authorList>
    </citation>
    <scope>NUCLEOTIDE SEQUENCE [LARGE SCALE GENOMIC DNA]</scope>
    <source>
        <strain evidence="5 6">ATCC 43154</strain>
    </source>
</reference>